<dbReference type="Proteomes" id="UP000272503">
    <property type="component" value="Unassembled WGS sequence"/>
</dbReference>
<dbReference type="RefSeq" id="WP_121649740.1">
    <property type="nucleotide sequence ID" value="NZ_RCUX01000016.1"/>
</dbReference>
<comment type="caution">
    <text evidence="1">The sequence shown here is derived from an EMBL/GenBank/DDBJ whole genome shotgun (WGS) entry which is preliminary data.</text>
</comment>
<reference evidence="1 2" key="1">
    <citation type="submission" date="2018-10" db="EMBL/GenBank/DDBJ databases">
        <authorList>
            <person name="Li J."/>
        </authorList>
    </citation>
    <scope>NUCLEOTIDE SEQUENCE [LARGE SCALE GENOMIC DNA]</scope>
    <source>
        <strain evidence="1 2">IF 016277</strain>
    </source>
</reference>
<proteinExistence type="predicted"/>
<sequence>MTADVRAETGERSLTGRTTVTGRALQHLAIGVVRDAARVSAQDITVTLSDDAGNLRAAVTVPVALGSHPGETLIIRGEALRDAVIRGLETLAGRTVSTVDIRYSGIREVRERRVL</sequence>
<name>A0A3L6ZZZ3_9MICO</name>
<evidence type="ECO:0008006" key="3">
    <source>
        <dbReference type="Google" id="ProtNLM"/>
    </source>
</evidence>
<organism evidence="1 2">
    <name type="scientific">Mycetocola tolaasinivorans</name>
    <dbReference type="NCBI Taxonomy" id="76635"/>
    <lineage>
        <taxon>Bacteria</taxon>
        <taxon>Bacillati</taxon>
        <taxon>Actinomycetota</taxon>
        <taxon>Actinomycetes</taxon>
        <taxon>Micrococcales</taxon>
        <taxon>Microbacteriaceae</taxon>
        <taxon>Mycetocola</taxon>
    </lineage>
</organism>
<accession>A0A3L6ZZZ3</accession>
<protein>
    <recommendedName>
        <fullName evidence="3">Asp23/Gls24 family envelope stress response protein</fullName>
    </recommendedName>
</protein>
<gene>
    <name evidence="1" type="ORF">D9V32_15050</name>
</gene>
<dbReference type="EMBL" id="RCUX01000016">
    <property type="protein sequence ID" value="RLP72762.1"/>
    <property type="molecule type" value="Genomic_DNA"/>
</dbReference>
<evidence type="ECO:0000313" key="2">
    <source>
        <dbReference type="Proteomes" id="UP000272503"/>
    </source>
</evidence>
<dbReference type="AlphaFoldDB" id="A0A3L6ZZZ3"/>
<evidence type="ECO:0000313" key="1">
    <source>
        <dbReference type="EMBL" id="RLP72762.1"/>
    </source>
</evidence>
<keyword evidence="2" id="KW-1185">Reference proteome</keyword>
<dbReference type="OrthoDB" id="5081497at2"/>